<dbReference type="GO" id="GO:0030288">
    <property type="term" value="C:outer membrane-bounded periplasmic space"/>
    <property type="evidence" value="ECO:0007669"/>
    <property type="project" value="InterPro"/>
</dbReference>
<reference evidence="3 4" key="1">
    <citation type="submission" date="2020-04" db="EMBL/GenBank/DDBJ databases">
        <authorList>
            <person name="De Canck E."/>
        </authorList>
    </citation>
    <scope>NUCLEOTIDE SEQUENCE [LARGE SCALE GENOMIC DNA]</scope>
    <source>
        <strain evidence="3 4">LMG 26858</strain>
    </source>
</reference>
<feature type="chain" id="PRO_5028826172" description="Pili assembly chaperone N-terminal domain-containing protein" evidence="1">
    <location>
        <begin position="25"/>
        <end position="242"/>
    </location>
</feature>
<feature type="domain" description="Pili assembly chaperone N-terminal" evidence="2">
    <location>
        <begin position="27"/>
        <end position="142"/>
    </location>
</feature>
<feature type="signal peptide" evidence="1">
    <location>
        <begin position="1"/>
        <end position="24"/>
    </location>
</feature>
<dbReference type="InterPro" id="IPR008962">
    <property type="entry name" value="PapD-like_sf"/>
</dbReference>
<evidence type="ECO:0000259" key="2">
    <source>
        <dbReference type="Pfam" id="PF00345"/>
    </source>
</evidence>
<dbReference type="GO" id="GO:0071555">
    <property type="term" value="P:cell wall organization"/>
    <property type="evidence" value="ECO:0007669"/>
    <property type="project" value="InterPro"/>
</dbReference>
<name>A0A6S7ETK0_9BURK</name>
<dbReference type="Gene3D" id="2.60.40.10">
    <property type="entry name" value="Immunoglobulins"/>
    <property type="match status" value="1"/>
</dbReference>
<keyword evidence="4" id="KW-1185">Reference proteome</keyword>
<dbReference type="EMBL" id="CADILG010000083">
    <property type="protein sequence ID" value="CAB3927143.1"/>
    <property type="molecule type" value="Genomic_DNA"/>
</dbReference>
<keyword evidence="1" id="KW-0732">Signal</keyword>
<dbReference type="RefSeq" id="WP_175211276.1">
    <property type="nucleotide sequence ID" value="NZ_CADILG010000083.1"/>
</dbReference>
<evidence type="ECO:0000313" key="3">
    <source>
        <dbReference type="EMBL" id="CAB3927143.1"/>
    </source>
</evidence>
<sequence length="242" mass="25944">MTTLGIVRQAAGACLLGMALQAHAASLQISPVILNMNGAERATSMTLRNEGPEPIYGQVRVYAWRQTMTEDVLQETSALVASPPMIQIAPGGTQVVRLLQPEPASRPGETSYRLIIDEIAPPDPMRATGVQVRLRYSVPVFVGAAPQSPAQRHLAWSLVRDGPNWALRVDNSGTHRAQLSDVALVIDGKSRSLRDGLLGYVLGGSARQWPLPFQPATRGAVSVKARVNSVPVQADVQTDTGK</sequence>
<dbReference type="Pfam" id="PF00345">
    <property type="entry name" value="PapD_N"/>
    <property type="match status" value="1"/>
</dbReference>
<dbReference type="InterPro" id="IPR016147">
    <property type="entry name" value="Pili_assmbl_chaperone_N"/>
</dbReference>
<dbReference type="InterPro" id="IPR013783">
    <property type="entry name" value="Ig-like_fold"/>
</dbReference>
<dbReference type="InterPro" id="IPR050643">
    <property type="entry name" value="Periplasmic_pilus_chap"/>
</dbReference>
<evidence type="ECO:0000313" key="4">
    <source>
        <dbReference type="Proteomes" id="UP000494117"/>
    </source>
</evidence>
<dbReference type="PANTHER" id="PTHR30251:SF4">
    <property type="entry name" value="SLR1668 PROTEIN"/>
    <property type="match status" value="1"/>
</dbReference>
<accession>A0A6S7ETK0</accession>
<protein>
    <recommendedName>
        <fullName evidence="2">Pili assembly chaperone N-terminal domain-containing protein</fullName>
    </recommendedName>
</protein>
<proteinExistence type="predicted"/>
<dbReference type="SUPFAM" id="SSF49354">
    <property type="entry name" value="PapD-like"/>
    <property type="match status" value="1"/>
</dbReference>
<gene>
    <name evidence="3" type="ORF">LMG26858_05975</name>
</gene>
<dbReference type="PANTHER" id="PTHR30251">
    <property type="entry name" value="PILUS ASSEMBLY CHAPERONE"/>
    <property type="match status" value="1"/>
</dbReference>
<evidence type="ECO:0000256" key="1">
    <source>
        <dbReference type="SAM" id="SignalP"/>
    </source>
</evidence>
<dbReference type="AlphaFoldDB" id="A0A6S7ETK0"/>
<organism evidence="3 4">
    <name type="scientific">Achromobacter anxifer</name>
    <dbReference type="NCBI Taxonomy" id="1287737"/>
    <lineage>
        <taxon>Bacteria</taxon>
        <taxon>Pseudomonadati</taxon>
        <taxon>Pseudomonadota</taxon>
        <taxon>Betaproteobacteria</taxon>
        <taxon>Burkholderiales</taxon>
        <taxon>Alcaligenaceae</taxon>
        <taxon>Achromobacter</taxon>
    </lineage>
</organism>
<dbReference type="Proteomes" id="UP000494117">
    <property type="component" value="Unassembled WGS sequence"/>
</dbReference>